<comment type="caution">
    <text evidence="3">The sequence shown here is derived from an EMBL/GenBank/DDBJ whole genome shotgun (WGS) entry which is preliminary data.</text>
</comment>
<name>A0A834M6X2_RHYFE</name>
<proteinExistence type="inferred from homology"/>
<feature type="region of interest" description="Disordered" evidence="2">
    <location>
        <begin position="1"/>
        <end position="35"/>
    </location>
</feature>
<dbReference type="Pfam" id="PF15393">
    <property type="entry name" value="DUF4615"/>
    <property type="match status" value="1"/>
</dbReference>
<gene>
    <name evidence="3" type="ORF">GWI33_019528</name>
</gene>
<reference evidence="3" key="1">
    <citation type="submission" date="2020-08" db="EMBL/GenBank/DDBJ databases">
        <title>Genome sequencing and assembly of the red palm weevil Rhynchophorus ferrugineus.</title>
        <authorList>
            <person name="Dias G.B."/>
            <person name="Bergman C.M."/>
            <person name="Manee M."/>
        </authorList>
    </citation>
    <scope>NUCLEOTIDE SEQUENCE</scope>
    <source>
        <strain evidence="3">AA-2017</strain>
        <tissue evidence="3">Whole larva</tissue>
    </source>
</reference>
<accession>A0A834M6X2</accession>
<protein>
    <submittedName>
        <fullName evidence="3">Uncharacterized protein</fullName>
    </submittedName>
</protein>
<organism evidence="3 4">
    <name type="scientific">Rhynchophorus ferrugineus</name>
    <name type="common">Red palm weevil</name>
    <name type="synonym">Curculio ferrugineus</name>
    <dbReference type="NCBI Taxonomy" id="354439"/>
    <lineage>
        <taxon>Eukaryota</taxon>
        <taxon>Metazoa</taxon>
        <taxon>Ecdysozoa</taxon>
        <taxon>Arthropoda</taxon>
        <taxon>Hexapoda</taxon>
        <taxon>Insecta</taxon>
        <taxon>Pterygota</taxon>
        <taxon>Neoptera</taxon>
        <taxon>Endopterygota</taxon>
        <taxon>Coleoptera</taxon>
        <taxon>Polyphaga</taxon>
        <taxon>Cucujiformia</taxon>
        <taxon>Curculionidae</taxon>
        <taxon>Dryophthorinae</taxon>
        <taxon>Rhynchophorus</taxon>
    </lineage>
</organism>
<comment type="similarity">
    <text evidence="1">Belongs to the UPF0488 family.</text>
</comment>
<feature type="compositionally biased region" description="Low complexity" evidence="2">
    <location>
        <begin position="18"/>
        <end position="28"/>
    </location>
</feature>
<dbReference type="InterPro" id="IPR029274">
    <property type="entry name" value="DUF4615"/>
</dbReference>
<sequence>MPPPRAKLYKSKAPTGPPSVASSSNAPPTTGLSPEQERQFETELCWCIQQLQIGLSSNKLNNKQVQDHTKALNTLMSNTAPLVKKRQIMRLSFGDYRAKMITEEKKAKAFSFKVSTSKPSKKSLFLKKAMATSGSDFRFDFPVPTTNIDDIEEKTHETNKPLRQFIKNPVFNGSDNSFRFNFVNEENKNT</sequence>
<evidence type="ECO:0000313" key="4">
    <source>
        <dbReference type="Proteomes" id="UP000625711"/>
    </source>
</evidence>
<dbReference type="EMBL" id="JAACXV010014451">
    <property type="protein sequence ID" value="KAF7267194.1"/>
    <property type="molecule type" value="Genomic_DNA"/>
</dbReference>
<evidence type="ECO:0000256" key="2">
    <source>
        <dbReference type="SAM" id="MobiDB-lite"/>
    </source>
</evidence>
<dbReference type="PANTHER" id="PTHR13602:SF2">
    <property type="entry name" value="UPF0488 PROTEIN C8ORF33"/>
    <property type="match status" value="1"/>
</dbReference>
<dbReference type="Proteomes" id="UP000625711">
    <property type="component" value="Unassembled WGS sequence"/>
</dbReference>
<dbReference type="OrthoDB" id="20277at2759"/>
<dbReference type="PANTHER" id="PTHR13602">
    <property type="entry name" value="UPF0488 PROTEIN C8ORF33"/>
    <property type="match status" value="1"/>
</dbReference>
<evidence type="ECO:0000313" key="3">
    <source>
        <dbReference type="EMBL" id="KAF7267194.1"/>
    </source>
</evidence>
<evidence type="ECO:0000256" key="1">
    <source>
        <dbReference type="ARBA" id="ARBA00005707"/>
    </source>
</evidence>
<dbReference type="AlphaFoldDB" id="A0A834M6X2"/>
<keyword evidence="4" id="KW-1185">Reference proteome</keyword>